<dbReference type="Gene3D" id="3.40.50.10420">
    <property type="entry name" value="NagB/RpiA/CoA transferase-like"/>
    <property type="match status" value="1"/>
</dbReference>
<dbReference type="AlphaFoldDB" id="A0A2A2I2P0"/>
<organism evidence="3 4">
    <name type="scientific">Tamilnaduibacter salinus</name>
    <dbReference type="NCBI Taxonomy" id="1484056"/>
    <lineage>
        <taxon>Bacteria</taxon>
        <taxon>Pseudomonadati</taxon>
        <taxon>Pseudomonadota</taxon>
        <taxon>Gammaproteobacteria</taxon>
        <taxon>Pseudomonadales</taxon>
        <taxon>Marinobacteraceae</taxon>
        <taxon>Tamilnaduibacter</taxon>
    </lineage>
</organism>
<dbReference type="RefSeq" id="WP_095611643.1">
    <property type="nucleotide sequence ID" value="NZ_NMPM01000068.1"/>
</dbReference>
<protein>
    <submittedName>
        <fullName evidence="3">Lactate utilization protein</fullName>
    </submittedName>
</protein>
<dbReference type="InterPro" id="IPR003741">
    <property type="entry name" value="LUD_dom"/>
</dbReference>
<dbReference type="InterPro" id="IPR037171">
    <property type="entry name" value="NagB/RpiA_transferase-like"/>
</dbReference>
<name>A0A2A2I2P0_9GAMM</name>
<evidence type="ECO:0000256" key="1">
    <source>
        <dbReference type="SAM" id="MobiDB-lite"/>
    </source>
</evidence>
<dbReference type="InterPro" id="IPR024185">
    <property type="entry name" value="FTHF_cligase-like_sf"/>
</dbReference>
<feature type="domain" description="LUD" evidence="2">
    <location>
        <begin position="43"/>
        <end position="220"/>
    </location>
</feature>
<evidence type="ECO:0000259" key="2">
    <source>
        <dbReference type="Pfam" id="PF02589"/>
    </source>
</evidence>
<sequence length="224" mass="24950">MSARDGIMRRLRAGLEGSQPRPDEFDATLVTRPWRYDSTEARVERLTRLMEAVHTEVHRTTQGDWPQRLYEQLRTRGIPNLLFAPETPHGSQLSKAWEVNGSEIHLTPWDGPIEEWKETLFNDVSASLTGSVGGIAATGTLAIWPDRHEPRLMSLVPPLHIALLKASTIADNLYNLMQTQDWASGMPTNLLLVSGPSKTADIEQVLAYGAHGPKELITLILEDA</sequence>
<reference evidence="3 4" key="1">
    <citation type="submission" date="2017-07" db="EMBL/GenBank/DDBJ databases">
        <title>Tamlnaduibacter salinus (Mi-7) genome sequencing.</title>
        <authorList>
            <person name="Verma A."/>
            <person name="Krishnamurthi S."/>
        </authorList>
    </citation>
    <scope>NUCLEOTIDE SEQUENCE [LARGE SCALE GENOMIC DNA]</scope>
    <source>
        <strain evidence="3 4">Mi-7</strain>
    </source>
</reference>
<dbReference type="SUPFAM" id="SSF100950">
    <property type="entry name" value="NagB/RpiA/CoA transferase-like"/>
    <property type="match status" value="1"/>
</dbReference>
<evidence type="ECO:0000313" key="4">
    <source>
        <dbReference type="Proteomes" id="UP000218332"/>
    </source>
</evidence>
<dbReference type="EMBL" id="NMPM01000068">
    <property type="protein sequence ID" value="PAV25293.1"/>
    <property type="molecule type" value="Genomic_DNA"/>
</dbReference>
<comment type="caution">
    <text evidence="3">The sequence shown here is derived from an EMBL/GenBank/DDBJ whole genome shotgun (WGS) entry which is preliminary data.</text>
</comment>
<gene>
    <name evidence="3" type="ORF">CF392_11710</name>
</gene>
<keyword evidence="4" id="KW-1185">Reference proteome</keyword>
<dbReference type="PANTHER" id="PTHR43682:SF1">
    <property type="entry name" value="LACTATE UTILIZATION PROTEIN C"/>
    <property type="match status" value="1"/>
</dbReference>
<proteinExistence type="predicted"/>
<evidence type="ECO:0000313" key="3">
    <source>
        <dbReference type="EMBL" id="PAV25293.1"/>
    </source>
</evidence>
<dbReference type="PANTHER" id="PTHR43682">
    <property type="entry name" value="LACTATE UTILIZATION PROTEIN C"/>
    <property type="match status" value="1"/>
</dbReference>
<feature type="region of interest" description="Disordered" evidence="1">
    <location>
        <begin position="1"/>
        <end position="24"/>
    </location>
</feature>
<dbReference type="Pfam" id="PF02589">
    <property type="entry name" value="LUD_dom"/>
    <property type="match status" value="1"/>
</dbReference>
<dbReference type="Proteomes" id="UP000218332">
    <property type="component" value="Unassembled WGS sequence"/>
</dbReference>
<accession>A0A2A2I2P0</accession>